<accession>A0ABW9AEP6</accession>
<dbReference type="PANTHER" id="PTHR11895:SF151">
    <property type="entry name" value="GLUTAMYL-TRNA(GLN) AMIDOTRANSFERASE SUBUNIT A"/>
    <property type="match status" value="1"/>
</dbReference>
<dbReference type="InterPro" id="IPR023631">
    <property type="entry name" value="Amidase_dom"/>
</dbReference>
<evidence type="ECO:0000313" key="2">
    <source>
        <dbReference type="EMBL" id="MFL9926890.1"/>
    </source>
</evidence>
<dbReference type="Pfam" id="PF01425">
    <property type="entry name" value="Amidase"/>
    <property type="match status" value="2"/>
</dbReference>
<gene>
    <name evidence="2" type="ORF">PQR62_21645</name>
</gene>
<evidence type="ECO:0000259" key="1">
    <source>
        <dbReference type="Pfam" id="PF01425"/>
    </source>
</evidence>
<name>A0ABW9AEP6_9BURK</name>
<proteinExistence type="predicted"/>
<reference evidence="2 3" key="1">
    <citation type="journal article" date="2024" name="Chem. Sci.">
        <title>Discovery of megapolipeptins by genome mining of a Burkholderiales bacteria collection.</title>
        <authorList>
            <person name="Paulo B.S."/>
            <person name="Recchia M.J.J."/>
            <person name="Lee S."/>
            <person name="Fergusson C.H."/>
            <person name="Romanowski S.B."/>
            <person name="Hernandez A."/>
            <person name="Krull N."/>
            <person name="Liu D.Y."/>
            <person name="Cavanagh H."/>
            <person name="Bos A."/>
            <person name="Gray C.A."/>
            <person name="Murphy B.T."/>
            <person name="Linington R.G."/>
            <person name="Eustaquio A.S."/>
        </authorList>
    </citation>
    <scope>NUCLEOTIDE SEQUENCE [LARGE SCALE GENOMIC DNA]</scope>
    <source>
        <strain evidence="2 3">RL21-008-BIB-A</strain>
    </source>
</reference>
<dbReference type="Proteomes" id="UP001629246">
    <property type="component" value="Unassembled WGS sequence"/>
</dbReference>
<comment type="caution">
    <text evidence="2">The sequence shown here is derived from an EMBL/GenBank/DDBJ whole genome shotgun (WGS) entry which is preliminary data.</text>
</comment>
<feature type="domain" description="Amidase" evidence="1">
    <location>
        <begin position="275"/>
        <end position="373"/>
    </location>
</feature>
<dbReference type="InterPro" id="IPR000120">
    <property type="entry name" value="Amidase"/>
</dbReference>
<dbReference type="SUPFAM" id="SSF75304">
    <property type="entry name" value="Amidase signature (AS) enzymes"/>
    <property type="match status" value="1"/>
</dbReference>
<dbReference type="EMBL" id="JAQQFM010000010">
    <property type="protein sequence ID" value="MFL9926890.1"/>
    <property type="molecule type" value="Genomic_DNA"/>
</dbReference>
<dbReference type="PROSITE" id="PS00571">
    <property type="entry name" value="AMIDASES"/>
    <property type="match status" value="1"/>
</dbReference>
<dbReference type="InterPro" id="IPR036928">
    <property type="entry name" value="AS_sf"/>
</dbReference>
<feature type="domain" description="Amidase" evidence="1">
    <location>
        <begin position="28"/>
        <end position="195"/>
    </location>
</feature>
<dbReference type="PANTHER" id="PTHR11895">
    <property type="entry name" value="TRANSAMIDASE"/>
    <property type="match status" value="1"/>
</dbReference>
<dbReference type="Gene3D" id="3.90.1300.10">
    <property type="entry name" value="Amidase signature (AS) domain"/>
    <property type="match status" value="1"/>
</dbReference>
<keyword evidence="3" id="KW-1185">Reference proteome</keyword>
<dbReference type="InterPro" id="IPR020556">
    <property type="entry name" value="Amidase_CS"/>
</dbReference>
<organism evidence="2 3">
    <name type="scientific">Herbaspirillum lusitanum</name>
    <dbReference type="NCBI Taxonomy" id="213312"/>
    <lineage>
        <taxon>Bacteria</taxon>
        <taxon>Pseudomonadati</taxon>
        <taxon>Pseudomonadota</taxon>
        <taxon>Betaproteobacteria</taxon>
        <taxon>Burkholderiales</taxon>
        <taxon>Oxalobacteraceae</taxon>
        <taxon>Herbaspirillum</taxon>
    </lineage>
</organism>
<sequence>MSMSANTVPGTHNALVARFNLGGSGPTVAIKDCIDIQGMQTRGGSAALADVAPASAHADVVRQLLNAGWQITAKANMHELAYGMTGINDWTGTPVNPQDAARMPGGSSSGSAAAVGAGLVDVAIGSDTGGSIRLPAACCGVIGFKPSFGRVSRAGAYPQRTTLDCVGPFARNMDLIIEAMAAIAPGFDRKQATAEQASARVKLVRTESDAAIVAAIQSAFNASGWQGESITLDGMQEAFQAGMVLINSETFAAFGHLTGQGKLGADIEKRLSAAGATTQDAIAEAERVRAMIVAHIDAALQDADALLLPTLPQLPPTLEDIRKGVSVLALSSLVRPFNLSGHPALSIPVPLAGSSLRASLQLVGRKGDDEKICALGRHLEQRLQGMQ</sequence>
<evidence type="ECO:0000313" key="3">
    <source>
        <dbReference type="Proteomes" id="UP001629246"/>
    </source>
</evidence>
<protein>
    <submittedName>
        <fullName evidence="2">Amidase</fullName>
    </submittedName>
</protein>